<evidence type="ECO:0000259" key="2">
    <source>
        <dbReference type="Pfam" id="PF25545"/>
    </source>
</evidence>
<feature type="region of interest" description="Disordered" evidence="1">
    <location>
        <begin position="446"/>
        <end position="539"/>
    </location>
</feature>
<dbReference type="STRING" id="1081105.A0A167I0Z2"/>
<gene>
    <name evidence="3" type="ORF">NOR_01796</name>
</gene>
<comment type="caution">
    <text evidence="3">The sequence shown here is derived from an EMBL/GenBank/DDBJ whole genome shotgun (WGS) entry which is preliminary data.</text>
</comment>
<accession>A0A167I0Z2</accession>
<dbReference type="OrthoDB" id="5336565at2759"/>
<feature type="compositionally biased region" description="Polar residues" evidence="1">
    <location>
        <begin position="131"/>
        <end position="141"/>
    </location>
</feature>
<dbReference type="OMA" id="CETYTEV"/>
<feature type="compositionally biased region" description="Low complexity" evidence="1">
    <location>
        <begin position="115"/>
        <end position="130"/>
    </location>
</feature>
<name>A0A167I0Z2_METRR</name>
<dbReference type="EMBL" id="AZHC01000004">
    <property type="protein sequence ID" value="OAA48546.1"/>
    <property type="molecule type" value="Genomic_DNA"/>
</dbReference>
<evidence type="ECO:0000313" key="4">
    <source>
        <dbReference type="Proteomes" id="UP000243498"/>
    </source>
</evidence>
<dbReference type="InterPro" id="IPR057684">
    <property type="entry name" value="DUF7924"/>
</dbReference>
<protein>
    <recommendedName>
        <fullName evidence="2">DUF7924 domain-containing protein</fullName>
    </recommendedName>
</protein>
<keyword evidence="4" id="KW-1185">Reference proteome</keyword>
<feature type="region of interest" description="Disordered" evidence="1">
    <location>
        <begin position="107"/>
        <end position="148"/>
    </location>
</feature>
<proteinExistence type="predicted"/>
<dbReference type="Pfam" id="PF25545">
    <property type="entry name" value="DUF7924"/>
    <property type="match status" value="1"/>
</dbReference>
<feature type="compositionally biased region" description="Low complexity" evidence="1">
    <location>
        <begin position="483"/>
        <end position="498"/>
    </location>
</feature>
<evidence type="ECO:0000256" key="1">
    <source>
        <dbReference type="SAM" id="MobiDB-lite"/>
    </source>
</evidence>
<evidence type="ECO:0000313" key="3">
    <source>
        <dbReference type="EMBL" id="OAA48546.1"/>
    </source>
</evidence>
<reference evidence="3 4" key="1">
    <citation type="journal article" date="2016" name="Genome Biol. Evol.">
        <title>Divergent and convergent evolution of fungal pathogenicity.</title>
        <authorList>
            <person name="Shang Y."/>
            <person name="Xiao G."/>
            <person name="Zheng P."/>
            <person name="Cen K."/>
            <person name="Zhan S."/>
            <person name="Wang C."/>
        </authorList>
    </citation>
    <scope>NUCLEOTIDE SEQUENCE [LARGE SCALE GENOMIC DNA]</scope>
    <source>
        <strain evidence="3 4">RCEF 4871</strain>
    </source>
</reference>
<organism evidence="3 4">
    <name type="scientific">Metarhizium rileyi (strain RCEF 4871)</name>
    <name type="common">Nomuraea rileyi</name>
    <dbReference type="NCBI Taxonomy" id="1649241"/>
    <lineage>
        <taxon>Eukaryota</taxon>
        <taxon>Fungi</taxon>
        <taxon>Dikarya</taxon>
        <taxon>Ascomycota</taxon>
        <taxon>Pezizomycotina</taxon>
        <taxon>Sordariomycetes</taxon>
        <taxon>Hypocreomycetidae</taxon>
        <taxon>Hypocreales</taxon>
        <taxon>Clavicipitaceae</taxon>
        <taxon>Metarhizium</taxon>
    </lineage>
</organism>
<sequence>MPSPSFVSEQQSVCNVQNCKRLNPYDTTQDGPPAKRIKSTTAVRVASNFSPKFWDNLSKVWLTPRALREKDRRNGVQFPATVLAASVIPTTLARFARHGGLDLRHLRGYPEPKQAARISSNRSSAPSSRRTQSTKATTVSSKAKRSSAYDRDFEQKLIDHNIYPKGHEYPDDVIPEPGNLNDITQTLVAPRGSLSPSRFDQAAFKAFTLANDRVISEGNVMAKILPAILGDADLPSEGNLPFTNLASITDGTTVDAIPNLYDGVYPKDVDRSVRQDLNDMIIPTTHGRAPAVPNFFVEAKAPRGGADVAKRQACLDGAIGARAMHSLQTYGEGKPSYDGNAHAFSSTYHDGTLKIYTHHVTAPRAEGDRAEYHMTQLKAYALTSDREAFVQGVTAFRNARDLARRQPRKMLEGQVGTMHLMCPGSIQNSRDSHDDLQQQIADNHVEHNDDDGEVPSTPQHHDSSDESVGPGQDPAASAAYDPSMSFVSSFTSSFNTETTHPKRSRQSLSSPTQSIRSSKSRSRPTASQGFIQPSSSTTE</sequence>
<feature type="compositionally biased region" description="Polar residues" evidence="1">
    <location>
        <begin position="506"/>
        <end position="539"/>
    </location>
</feature>
<feature type="domain" description="DUF7924" evidence="2">
    <location>
        <begin position="291"/>
        <end position="399"/>
    </location>
</feature>
<dbReference type="AlphaFoldDB" id="A0A167I0Z2"/>
<dbReference type="Proteomes" id="UP000243498">
    <property type="component" value="Unassembled WGS sequence"/>
</dbReference>